<evidence type="ECO:0000256" key="2">
    <source>
        <dbReference type="SAM" id="MobiDB-lite"/>
    </source>
</evidence>
<sequence>MKRREKSGKGPAEKQENLGEKLKRVGKRGGHSTPVVPFWRLELQLQLQQQNLPLPLLAANSTSAAAHHHSRGGGGGGEEVERVQVTNAGVSPFQFPSVSARKLAATLWELHHYKLPLSRMHQGVGIAPPRIRRLHYHQHHQHHPYDDKGDLQHPDPSPSSPDLPGSASSLRRHVALLMQHHRPAERSNHALQPVSPASYGSSLEVAPYNPAISPSSSIGFRGRIGETSYSLKTSTELLKVLNRIWSLEEQHASNVSLVRELKKELDHARARIKELVRDQQADRQEIDELMKQIAEDKLARKSKEQDRINLAIQSVREELEDERKLRKRSESLHRKLARELHEVKMSFATALKELEKERKSRVLLEDLCDEFAWGIRDSEQELRALRQRYDKDWTEKAGHDHLVLHMSESWLDERMQMKLEHQNNLGGRTVVVDKLNSEIEAFLRAKRIAKSNKNNHLPARDVKFRKSTLESTPLNVGVSAPQDEDDADDSAGSGSHCFELHKPSALEIKSQENDVEEDHIDDRLKQNQTKKLPSNDKTKSRSPASLQVKFEEQMARAVLHSESKDHFEDLDQRNSQALNPVEISISKRSEIGEATEEGSSVRRNKPDGTPEPNSNYMIDNLIRSHYLLSESGSTHPEKDYGLASGGSSVWRSRASPVRQWTERLPSNELEISESSSKLPPDLKENTLKAKLIEARTRSQRSRSRLKGSKVSF</sequence>
<evidence type="ECO:0000313" key="4">
    <source>
        <dbReference type="RefSeq" id="XP_027081574.1"/>
    </source>
</evidence>
<feature type="region of interest" description="Disordered" evidence="2">
    <location>
        <begin position="1"/>
        <end position="30"/>
    </location>
</feature>
<evidence type="ECO:0000313" key="3">
    <source>
        <dbReference type="Proteomes" id="UP001652660"/>
    </source>
</evidence>
<feature type="compositionally biased region" description="Basic and acidic residues" evidence="2">
    <location>
        <begin position="498"/>
        <end position="512"/>
    </location>
</feature>
<dbReference type="InterPro" id="IPR043424">
    <property type="entry name" value="BLT-like"/>
</dbReference>
<name>A0A6P6TT04_COFAR</name>
<feature type="compositionally biased region" description="Basic residues" evidence="2">
    <location>
        <begin position="697"/>
        <end position="712"/>
    </location>
</feature>
<feature type="region of interest" description="Disordered" evidence="2">
    <location>
        <begin position="138"/>
        <end position="167"/>
    </location>
</feature>
<reference evidence="3" key="1">
    <citation type="journal article" date="2025" name="Foods">
        <title>Unveiling the Microbial Signatures of Arabica Coffee Cherries: Insights into Ripeness Specific Diversity, Functional Traits, and Implications for Quality and Safety.</title>
        <authorList>
            <consortium name="RefSeq"/>
            <person name="Tenea G.N."/>
            <person name="Cifuentes V."/>
            <person name="Reyes P."/>
            <person name="Cevallos-Vallejos M."/>
        </authorList>
    </citation>
    <scope>NUCLEOTIDE SEQUENCE [LARGE SCALE GENOMIC DNA]</scope>
</reference>
<dbReference type="AlphaFoldDB" id="A0A6P6TT04"/>
<proteinExistence type="predicted"/>
<evidence type="ECO:0000256" key="1">
    <source>
        <dbReference type="SAM" id="Coils"/>
    </source>
</evidence>
<dbReference type="PANTHER" id="PTHR31071:SF9">
    <property type="entry name" value="INTRACELLULAR PROTEIN TRANSPORT PROTEIN USO1-RELATED"/>
    <property type="match status" value="1"/>
</dbReference>
<feature type="compositionally biased region" description="Basic and acidic residues" evidence="2">
    <location>
        <begin position="143"/>
        <end position="153"/>
    </location>
</feature>
<feature type="region of interest" description="Disordered" evidence="2">
    <location>
        <begin position="587"/>
        <end position="614"/>
    </location>
</feature>
<feature type="region of interest" description="Disordered" evidence="2">
    <location>
        <begin position="473"/>
        <end position="547"/>
    </location>
</feature>
<dbReference type="OrthoDB" id="670909at2759"/>
<dbReference type="GeneID" id="113704107"/>
<organism evidence="3 4">
    <name type="scientific">Coffea arabica</name>
    <name type="common">Arabian coffee</name>
    <dbReference type="NCBI Taxonomy" id="13443"/>
    <lineage>
        <taxon>Eukaryota</taxon>
        <taxon>Viridiplantae</taxon>
        <taxon>Streptophyta</taxon>
        <taxon>Embryophyta</taxon>
        <taxon>Tracheophyta</taxon>
        <taxon>Spermatophyta</taxon>
        <taxon>Magnoliopsida</taxon>
        <taxon>eudicotyledons</taxon>
        <taxon>Gunneridae</taxon>
        <taxon>Pentapetalae</taxon>
        <taxon>asterids</taxon>
        <taxon>lamiids</taxon>
        <taxon>Gentianales</taxon>
        <taxon>Rubiaceae</taxon>
        <taxon>Ixoroideae</taxon>
        <taxon>Gardenieae complex</taxon>
        <taxon>Bertiereae - Coffeeae clade</taxon>
        <taxon>Coffeeae</taxon>
        <taxon>Coffea</taxon>
    </lineage>
</organism>
<feature type="coiled-coil region" evidence="1">
    <location>
        <begin position="258"/>
        <end position="332"/>
    </location>
</feature>
<feature type="region of interest" description="Disordered" evidence="2">
    <location>
        <begin position="691"/>
        <end position="712"/>
    </location>
</feature>
<reference evidence="4" key="2">
    <citation type="submission" date="2025-08" db="UniProtKB">
        <authorList>
            <consortium name="RefSeq"/>
        </authorList>
    </citation>
    <scope>IDENTIFICATION</scope>
    <source>
        <tissue evidence="4">Leaves</tissue>
    </source>
</reference>
<dbReference type="PANTHER" id="PTHR31071">
    <property type="entry name" value="GB|AAF24581.1"/>
    <property type="match status" value="1"/>
</dbReference>
<dbReference type="Proteomes" id="UP001652660">
    <property type="component" value="Chromosome 8e"/>
</dbReference>
<protein>
    <submittedName>
        <fullName evidence="4">Uncharacterized protein At5g41620-like</fullName>
    </submittedName>
</protein>
<gene>
    <name evidence="4" type="primary">LOC113704107</name>
</gene>
<dbReference type="RefSeq" id="XP_027081574.1">
    <property type="nucleotide sequence ID" value="XM_027225773.2"/>
</dbReference>
<keyword evidence="3" id="KW-1185">Reference proteome</keyword>
<keyword evidence="1" id="KW-0175">Coiled coil</keyword>
<feature type="compositionally biased region" description="Basic and acidic residues" evidence="2">
    <location>
        <begin position="7"/>
        <end position="23"/>
    </location>
</feature>
<accession>A0A6P6TT04</accession>